<dbReference type="InterPro" id="IPR021605">
    <property type="entry name" value="Pcf11_Clp1-ID"/>
</dbReference>
<dbReference type="InterPro" id="IPR006569">
    <property type="entry name" value="CID_dom"/>
</dbReference>
<dbReference type="InterPro" id="IPR054127">
    <property type="entry name" value="Pcf11_C"/>
</dbReference>
<feature type="compositionally biased region" description="Basic residues" evidence="1">
    <location>
        <begin position="606"/>
        <end position="615"/>
    </location>
</feature>
<dbReference type="PANTHER" id="PTHR15921:SF3">
    <property type="entry name" value="PRE-MRNA CLEAVAGE COMPLEX 2 PROTEIN PCF11"/>
    <property type="match status" value="1"/>
</dbReference>
<dbReference type="InterPro" id="IPR045154">
    <property type="entry name" value="PCF11-like"/>
</dbReference>
<proteinExistence type="predicted"/>
<keyword evidence="4" id="KW-1185">Reference proteome</keyword>
<feature type="region of interest" description="Disordered" evidence="1">
    <location>
        <begin position="390"/>
        <end position="410"/>
    </location>
</feature>
<dbReference type="GO" id="GO:0031124">
    <property type="term" value="P:mRNA 3'-end processing"/>
    <property type="evidence" value="ECO:0007669"/>
    <property type="project" value="InterPro"/>
</dbReference>
<feature type="compositionally biased region" description="Pro residues" evidence="1">
    <location>
        <begin position="323"/>
        <end position="333"/>
    </location>
</feature>
<name>A0A6G1FWP2_9PEZI</name>
<evidence type="ECO:0000259" key="2">
    <source>
        <dbReference type="PROSITE" id="PS51391"/>
    </source>
</evidence>
<feature type="region of interest" description="Disordered" evidence="1">
    <location>
        <begin position="494"/>
        <end position="522"/>
    </location>
</feature>
<feature type="compositionally biased region" description="Low complexity" evidence="1">
    <location>
        <begin position="149"/>
        <end position="162"/>
    </location>
</feature>
<dbReference type="FunFam" id="1.25.40.90:FF:000016">
    <property type="entry name" value="mRNA cleavage factor complex component Pcf11"/>
    <property type="match status" value="1"/>
</dbReference>
<feature type="compositionally biased region" description="Polar residues" evidence="1">
    <location>
        <begin position="399"/>
        <end position="409"/>
    </location>
</feature>
<reference evidence="5" key="3">
    <citation type="submission" date="2025-04" db="UniProtKB">
        <authorList>
            <consortium name="RefSeq"/>
        </authorList>
    </citation>
    <scope>IDENTIFICATION</scope>
    <source>
        <strain evidence="5">CBS 781.70</strain>
    </source>
</reference>
<dbReference type="Gene3D" id="1.25.40.90">
    <property type="match status" value="1"/>
</dbReference>
<dbReference type="GO" id="GO:0000993">
    <property type="term" value="F:RNA polymerase II complex binding"/>
    <property type="evidence" value="ECO:0007669"/>
    <property type="project" value="InterPro"/>
</dbReference>
<dbReference type="InterPro" id="IPR047415">
    <property type="entry name" value="Pcf11_CID"/>
</dbReference>
<feature type="region of interest" description="Disordered" evidence="1">
    <location>
        <begin position="360"/>
        <end position="379"/>
    </location>
</feature>
<feature type="compositionally biased region" description="Low complexity" evidence="1">
    <location>
        <begin position="334"/>
        <end position="343"/>
    </location>
</feature>
<dbReference type="GO" id="GO:0005737">
    <property type="term" value="C:cytoplasm"/>
    <property type="evidence" value="ECO:0007669"/>
    <property type="project" value="TreeGrafter"/>
</dbReference>
<dbReference type="Pfam" id="PF11526">
    <property type="entry name" value="Pfc11_Clp1_ID"/>
    <property type="match status" value="1"/>
</dbReference>
<evidence type="ECO:0000313" key="4">
    <source>
        <dbReference type="Proteomes" id="UP000504638"/>
    </source>
</evidence>
<dbReference type="SUPFAM" id="SSF48464">
    <property type="entry name" value="ENTH/VHS domain"/>
    <property type="match status" value="1"/>
</dbReference>
<reference evidence="3 5" key="1">
    <citation type="submission" date="2020-01" db="EMBL/GenBank/DDBJ databases">
        <authorList>
            <consortium name="DOE Joint Genome Institute"/>
            <person name="Haridas S."/>
            <person name="Albert R."/>
            <person name="Binder M."/>
            <person name="Bloem J."/>
            <person name="Labutti K."/>
            <person name="Salamov A."/>
            <person name="Andreopoulos B."/>
            <person name="Baker S.E."/>
            <person name="Barry K."/>
            <person name="Bills G."/>
            <person name="Bluhm B.H."/>
            <person name="Cannon C."/>
            <person name="Castanera R."/>
            <person name="Culley D.E."/>
            <person name="Daum C."/>
            <person name="Ezra D."/>
            <person name="Gonzalez J.B."/>
            <person name="Henrissat B."/>
            <person name="Kuo A."/>
            <person name="Liang C."/>
            <person name="Lipzen A."/>
            <person name="Lutzoni F."/>
            <person name="Magnuson J."/>
            <person name="Mondo S."/>
            <person name="Nolan M."/>
            <person name="Ohm R."/>
            <person name="Pangilinan J."/>
            <person name="Park H.-J."/>
            <person name="Ramirez L."/>
            <person name="Alfaro M."/>
            <person name="Sun H."/>
            <person name="Tritt A."/>
            <person name="Yoshinaga Y."/>
            <person name="Zwiers L.-H."/>
            <person name="Turgeon B.G."/>
            <person name="Goodwin S.B."/>
            <person name="Spatafora J.W."/>
            <person name="Crous P.W."/>
            <person name="Grigoriev I.V."/>
        </authorList>
    </citation>
    <scope>NUCLEOTIDE SEQUENCE</scope>
    <source>
        <strain evidence="3 5">CBS 781.70</strain>
    </source>
</reference>
<dbReference type="CDD" id="cd16982">
    <property type="entry name" value="CID_Pcf11"/>
    <property type="match status" value="1"/>
</dbReference>
<feature type="compositionally biased region" description="Pro residues" evidence="1">
    <location>
        <begin position="221"/>
        <end position="231"/>
    </location>
</feature>
<feature type="region of interest" description="Disordered" evidence="1">
    <location>
        <begin position="578"/>
        <end position="615"/>
    </location>
</feature>
<dbReference type="GO" id="GO:0006369">
    <property type="term" value="P:termination of RNA polymerase II transcription"/>
    <property type="evidence" value="ECO:0007669"/>
    <property type="project" value="InterPro"/>
</dbReference>
<evidence type="ECO:0000313" key="3">
    <source>
        <dbReference type="EMBL" id="KAF1810305.1"/>
    </source>
</evidence>
<protein>
    <recommendedName>
        <fullName evidence="2">CID domain-containing protein</fullName>
    </recommendedName>
</protein>
<dbReference type="Pfam" id="PF04818">
    <property type="entry name" value="CID"/>
    <property type="match status" value="1"/>
</dbReference>
<dbReference type="PANTHER" id="PTHR15921">
    <property type="entry name" value="PRE-MRNA CLEAVAGE COMPLEX II"/>
    <property type="match status" value="1"/>
</dbReference>
<dbReference type="Proteomes" id="UP000504638">
    <property type="component" value="Unplaced"/>
</dbReference>
<dbReference type="GeneID" id="54414169"/>
<gene>
    <name evidence="3 5" type="ORF">P152DRAFT_107544</name>
</gene>
<dbReference type="PROSITE" id="PS51391">
    <property type="entry name" value="CID"/>
    <property type="match status" value="1"/>
</dbReference>
<dbReference type="Pfam" id="PF21936">
    <property type="entry name" value="Pcf11_C"/>
    <property type="match status" value="1"/>
</dbReference>
<accession>A0A6G1FWP2</accession>
<reference evidence="5" key="2">
    <citation type="submission" date="2020-04" db="EMBL/GenBank/DDBJ databases">
        <authorList>
            <consortium name="NCBI Genome Project"/>
        </authorList>
    </citation>
    <scope>NUCLEOTIDE SEQUENCE</scope>
    <source>
        <strain evidence="5">CBS 781.70</strain>
    </source>
</reference>
<evidence type="ECO:0000256" key="1">
    <source>
        <dbReference type="SAM" id="MobiDB-lite"/>
    </source>
</evidence>
<dbReference type="GO" id="GO:0003729">
    <property type="term" value="F:mRNA binding"/>
    <property type="evidence" value="ECO:0007669"/>
    <property type="project" value="InterPro"/>
</dbReference>
<evidence type="ECO:0000313" key="5">
    <source>
        <dbReference type="RefSeq" id="XP_033531936.1"/>
    </source>
</evidence>
<dbReference type="GO" id="GO:0005849">
    <property type="term" value="C:mRNA cleavage factor complex"/>
    <property type="evidence" value="ECO:0007669"/>
    <property type="project" value="InterPro"/>
</dbReference>
<dbReference type="RefSeq" id="XP_033531936.1">
    <property type="nucleotide sequence ID" value="XM_033673599.1"/>
</dbReference>
<feature type="compositionally biased region" description="Pro residues" evidence="1">
    <location>
        <begin position="178"/>
        <end position="191"/>
    </location>
</feature>
<dbReference type="EMBL" id="ML975167">
    <property type="protein sequence ID" value="KAF1810305.1"/>
    <property type="molecule type" value="Genomic_DNA"/>
</dbReference>
<dbReference type="AlphaFoldDB" id="A0A6G1FWP2"/>
<dbReference type="OrthoDB" id="343582at2759"/>
<sequence length="615" mass="67697">MASHSAEVAADFRDALQDLKINSRPEISNLTVIAKENTEHAQAISRELENHIRLTRPEWKLPALYVLDSIVKNVGTPYTVYLGRNLFRTFMEAYTLVDPGTRKAMEGLLKTWKLPVPESLDTRPVFSAEVTREIENALIKFRTVTIQHQQQQARNQRQPYGQLPARPPQQPQYRESPTPNPQGPYGYPIPPQKTTEPPRSPVPRYLSPAHQGIPSASRQPYLPPSTAPPPDIGRIKDTLKQIILSATMEVSQRPADERARSLLTTLLSLQKVLESGSLAPDQIRQVEGEIQRISGALLPRTSTPSVPTHFAPAPAPTQSAPPVALPFPFPPPAAASSQRATPQPSQPPTMDLSQLLRQFNPTPASAPSQARPPPQPANDLLASLRAAGLLGGGRATPEPSAQPQLQTAPLNDVKLDPVSLKISRPNLIRLLYSARPDQCRECARRFPATEEGKKRKTRHLDWHFKTNMRIADTSKSVISRSWYIDEREWIDYRESDDTSSDKGSGSSKAKKPDPKDQYVPVPTDASLANAHCPICQEKFDAQWHEETQQPVWFDAMHIGGRIYHASCYAELSKASGMGAGGAGGRAGGSNIAASNTARSTPDPILGKRKWHAGAE</sequence>
<feature type="region of interest" description="Disordered" evidence="1">
    <location>
        <begin position="149"/>
        <end position="233"/>
    </location>
</feature>
<feature type="region of interest" description="Disordered" evidence="1">
    <location>
        <begin position="299"/>
        <end position="351"/>
    </location>
</feature>
<feature type="compositionally biased region" description="Gly residues" evidence="1">
    <location>
        <begin position="578"/>
        <end position="587"/>
    </location>
</feature>
<dbReference type="InterPro" id="IPR008942">
    <property type="entry name" value="ENTH_VHS"/>
</dbReference>
<feature type="domain" description="CID" evidence="2">
    <location>
        <begin position="4"/>
        <end position="142"/>
    </location>
</feature>
<organism evidence="3">
    <name type="scientific">Eremomyces bilateralis CBS 781.70</name>
    <dbReference type="NCBI Taxonomy" id="1392243"/>
    <lineage>
        <taxon>Eukaryota</taxon>
        <taxon>Fungi</taxon>
        <taxon>Dikarya</taxon>
        <taxon>Ascomycota</taxon>
        <taxon>Pezizomycotina</taxon>
        <taxon>Dothideomycetes</taxon>
        <taxon>Dothideomycetes incertae sedis</taxon>
        <taxon>Eremomycetales</taxon>
        <taxon>Eremomycetaceae</taxon>
        <taxon>Eremomyces</taxon>
    </lineage>
</organism>
<dbReference type="SMART" id="SM00582">
    <property type="entry name" value="RPR"/>
    <property type="match status" value="1"/>
</dbReference>